<dbReference type="Proteomes" id="UP000182517">
    <property type="component" value="Chromosome"/>
</dbReference>
<name>A0A1L3GQ88_9BACT</name>
<keyword evidence="3" id="KW-1185">Reference proteome</keyword>
<evidence type="ECO:0000313" key="2">
    <source>
        <dbReference type="EMBL" id="APG28030.1"/>
    </source>
</evidence>
<dbReference type="AlphaFoldDB" id="A0A1L3GQ88"/>
<dbReference type="KEGG" id="pef:A7E78_09390"/>
<accession>A0A1L3GQ88</accession>
<dbReference type="RefSeq" id="WP_072283990.1">
    <property type="nucleotide sequence ID" value="NZ_CP015519.1"/>
</dbReference>
<evidence type="ECO:0000313" key="3">
    <source>
        <dbReference type="Proteomes" id="UP000182517"/>
    </source>
</evidence>
<dbReference type="STRING" id="1842532.A7E78_09390"/>
<evidence type="ECO:0000256" key="1">
    <source>
        <dbReference type="SAM" id="MobiDB-lite"/>
    </source>
</evidence>
<feature type="compositionally biased region" description="Basic and acidic residues" evidence="1">
    <location>
        <begin position="8"/>
        <end position="19"/>
    </location>
</feature>
<dbReference type="OrthoDB" id="3106at18"/>
<proteinExistence type="predicted"/>
<feature type="region of interest" description="Disordered" evidence="1">
    <location>
        <begin position="8"/>
        <end position="38"/>
    </location>
</feature>
<protein>
    <submittedName>
        <fullName evidence="2">Uncharacterized protein</fullName>
    </submittedName>
</protein>
<organism evidence="2 3">
    <name type="scientific">Syntrophotalea acetylenivorans</name>
    <dbReference type="NCBI Taxonomy" id="1842532"/>
    <lineage>
        <taxon>Bacteria</taxon>
        <taxon>Pseudomonadati</taxon>
        <taxon>Thermodesulfobacteriota</taxon>
        <taxon>Desulfuromonadia</taxon>
        <taxon>Desulfuromonadales</taxon>
        <taxon>Syntrophotaleaceae</taxon>
        <taxon>Syntrophotalea</taxon>
    </lineage>
</organism>
<sequence>MSIPEILRLESQLRDEPSQKGKSSSGRRRSPETDLSAATISTRKRIIASTMQKMEFINGTFTGKLIISFKEGGVSYIEKIEQFK</sequence>
<dbReference type="EMBL" id="CP015519">
    <property type="protein sequence ID" value="APG28030.1"/>
    <property type="molecule type" value="Genomic_DNA"/>
</dbReference>
<gene>
    <name evidence="2" type="ORF">A7E78_09390</name>
</gene>
<reference evidence="2 3" key="1">
    <citation type="journal article" date="2017" name="Genome Announc.">
        <title>Complete Genome Sequences of Two Acetylene-Fermenting Pelobacter acetylenicus Strains.</title>
        <authorList>
            <person name="Sutton J.M."/>
            <person name="Baesman S.M."/>
            <person name="Fierst J.L."/>
            <person name="Poret-Peterson A.T."/>
            <person name="Oremland R.S."/>
            <person name="Dunlap D.S."/>
            <person name="Akob D.M."/>
        </authorList>
    </citation>
    <scope>NUCLEOTIDE SEQUENCE [LARGE SCALE GENOMIC DNA]</scope>
    <source>
        <strain evidence="2 3">SFB93</strain>
    </source>
</reference>